<sequence>MEFRLQRFLLSALLTLGIAGSQVCFGQSADEKPSNLKDVDTEYFDIGLFYGSMNVEDFTSASVIGINATFNAGENYFLQMNYLQSDVDLSSFEESQGQIFSGSDRTLQHYDVVLGYNLFQGEHFIYEGKALLSSLYVVGGIGDTEFGGESNFTYVAGVGYQVAFTRDIIGRIDYRDYIFKTNAIGDDEFTHNTQFSVGLSYLF</sequence>
<proteinExistence type="predicted"/>
<dbReference type="Gene3D" id="2.40.160.20">
    <property type="match status" value="1"/>
</dbReference>
<dbReference type="Pfam" id="PF13505">
    <property type="entry name" value="OMP_b-brl"/>
    <property type="match status" value="1"/>
</dbReference>
<keyword evidence="1" id="KW-0732">Signal</keyword>
<accession>A0AA37T4B8</accession>
<protein>
    <recommendedName>
        <fullName evidence="2">Outer membrane protein beta-barrel domain-containing protein</fullName>
    </recommendedName>
</protein>
<evidence type="ECO:0000259" key="2">
    <source>
        <dbReference type="Pfam" id="PF13505"/>
    </source>
</evidence>
<dbReference type="EMBL" id="BSPD01000030">
    <property type="protein sequence ID" value="GLS25524.1"/>
    <property type="molecule type" value="Genomic_DNA"/>
</dbReference>
<gene>
    <name evidence="3" type="ORF">GCM10007877_12380</name>
</gene>
<comment type="caution">
    <text evidence="3">The sequence shown here is derived from an EMBL/GenBank/DDBJ whole genome shotgun (WGS) entry which is preliminary data.</text>
</comment>
<dbReference type="Proteomes" id="UP001156870">
    <property type="component" value="Unassembled WGS sequence"/>
</dbReference>
<organism evidence="3 4">
    <name type="scientific">Marinibactrum halimedae</name>
    <dbReference type="NCBI Taxonomy" id="1444977"/>
    <lineage>
        <taxon>Bacteria</taxon>
        <taxon>Pseudomonadati</taxon>
        <taxon>Pseudomonadota</taxon>
        <taxon>Gammaproteobacteria</taxon>
        <taxon>Cellvibrionales</taxon>
        <taxon>Cellvibrionaceae</taxon>
        <taxon>Marinibactrum</taxon>
    </lineage>
</organism>
<reference evidence="3 4" key="1">
    <citation type="journal article" date="2014" name="Int. J. Syst. Evol. Microbiol.">
        <title>Complete genome sequence of Corynebacterium casei LMG S-19264T (=DSM 44701T), isolated from a smear-ripened cheese.</title>
        <authorList>
            <consortium name="US DOE Joint Genome Institute (JGI-PGF)"/>
            <person name="Walter F."/>
            <person name="Albersmeier A."/>
            <person name="Kalinowski J."/>
            <person name="Ruckert C."/>
        </authorList>
    </citation>
    <scope>NUCLEOTIDE SEQUENCE [LARGE SCALE GENOMIC DNA]</scope>
    <source>
        <strain evidence="3 4">NBRC 110095</strain>
    </source>
</reference>
<evidence type="ECO:0000313" key="3">
    <source>
        <dbReference type="EMBL" id="GLS25524.1"/>
    </source>
</evidence>
<dbReference type="SUPFAM" id="SSF56925">
    <property type="entry name" value="OMPA-like"/>
    <property type="match status" value="1"/>
</dbReference>
<dbReference type="InterPro" id="IPR030820">
    <property type="entry name" value="OMP_myx_plus_Proteobacteria"/>
</dbReference>
<dbReference type="NCBIfam" id="TIGR04565">
    <property type="entry name" value="OMP_myx_plus"/>
    <property type="match status" value="1"/>
</dbReference>
<name>A0AA37T4B8_9GAMM</name>
<dbReference type="RefSeq" id="WP_232591978.1">
    <property type="nucleotide sequence ID" value="NZ_BSPD01000030.1"/>
</dbReference>
<dbReference type="InterPro" id="IPR027385">
    <property type="entry name" value="Beta-barrel_OMP"/>
</dbReference>
<evidence type="ECO:0000256" key="1">
    <source>
        <dbReference type="ARBA" id="ARBA00022729"/>
    </source>
</evidence>
<keyword evidence="4" id="KW-1185">Reference proteome</keyword>
<evidence type="ECO:0000313" key="4">
    <source>
        <dbReference type="Proteomes" id="UP001156870"/>
    </source>
</evidence>
<feature type="domain" description="Outer membrane protein beta-barrel" evidence="2">
    <location>
        <begin position="41"/>
        <end position="203"/>
    </location>
</feature>
<dbReference type="AlphaFoldDB" id="A0AA37T4B8"/>
<dbReference type="InterPro" id="IPR011250">
    <property type="entry name" value="OMP/PagP_B-barrel"/>
</dbReference>